<evidence type="ECO:0000313" key="3">
    <source>
        <dbReference type="Proteomes" id="UP001319921"/>
    </source>
</evidence>
<name>A0AAQ4CR74_9CREN</name>
<protein>
    <submittedName>
        <fullName evidence="2">Uncharacterized protein</fullName>
    </submittedName>
</protein>
<organism evidence="2 3">
    <name type="scientific">Saccharolobus caldissimus</name>
    <dbReference type="NCBI Taxonomy" id="1702097"/>
    <lineage>
        <taxon>Archaea</taxon>
        <taxon>Thermoproteota</taxon>
        <taxon>Thermoprotei</taxon>
        <taxon>Sulfolobales</taxon>
        <taxon>Sulfolobaceae</taxon>
        <taxon>Saccharolobus</taxon>
    </lineage>
</organism>
<keyword evidence="1" id="KW-0812">Transmembrane</keyword>
<feature type="transmembrane region" description="Helical" evidence="1">
    <location>
        <begin position="127"/>
        <end position="146"/>
    </location>
</feature>
<sequence length="154" mass="17671">MRSILLIILLLIILTKSFLLGNYVIHVNINENYDMVKEVENSSTGIGILLNVQNFTVKPQYFSQYVINSTYLLVPYYLAYNTSFSIIYNNYYANITITSVVEKINVSPISVNFNTQIEIKNTKLDNYKVFIIGGAMLASIIAYILLKKRENKSY</sequence>
<evidence type="ECO:0000256" key="1">
    <source>
        <dbReference type="SAM" id="Phobius"/>
    </source>
</evidence>
<dbReference type="AlphaFoldDB" id="A0AAQ4CR74"/>
<dbReference type="KEGG" id="scas:SACC_13220"/>
<reference evidence="2 3" key="1">
    <citation type="journal article" date="2022" name="Microbiol. Resour. Announc.">
        <title>Complete Genome Sequence of the Hyperthermophilic and Acidophilic Archaeon Saccharolobus caldissimus Strain HS-3T.</title>
        <authorList>
            <person name="Sakai H.D."/>
            <person name="Kurosawa N."/>
        </authorList>
    </citation>
    <scope>NUCLEOTIDE SEQUENCE [LARGE SCALE GENOMIC DNA]</scope>
    <source>
        <strain evidence="2 3">JCM32116</strain>
    </source>
</reference>
<gene>
    <name evidence="2" type="ORF">SACC_13220</name>
</gene>
<keyword evidence="3" id="KW-1185">Reference proteome</keyword>
<proteinExistence type="predicted"/>
<dbReference type="RefSeq" id="WP_229572201.1">
    <property type="nucleotide sequence ID" value="NZ_AP025226.1"/>
</dbReference>
<keyword evidence="1" id="KW-0472">Membrane</keyword>
<keyword evidence="1" id="KW-1133">Transmembrane helix</keyword>
<dbReference type="GeneID" id="68866054"/>
<evidence type="ECO:0000313" key="2">
    <source>
        <dbReference type="EMBL" id="BDB98305.1"/>
    </source>
</evidence>
<accession>A0AAQ4CR74</accession>
<dbReference type="EMBL" id="AP025226">
    <property type="protein sequence ID" value="BDB98305.1"/>
    <property type="molecule type" value="Genomic_DNA"/>
</dbReference>
<dbReference type="Proteomes" id="UP001319921">
    <property type="component" value="Chromosome"/>
</dbReference>